<keyword evidence="4" id="KW-1185">Reference proteome</keyword>
<protein>
    <recommendedName>
        <fullName evidence="2">Amidohydrolase-related domain-containing protein</fullName>
    </recommendedName>
</protein>
<dbReference type="Gene3D" id="2.30.40.10">
    <property type="entry name" value="Urease, subunit C, domain 1"/>
    <property type="match status" value="1"/>
</dbReference>
<feature type="domain" description="Amidohydrolase-related" evidence="2">
    <location>
        <begin position="216"/>
        <end position="549"/>
    </location>
</feature>
<dbReference type="EMBL" id="BNAU01000001">
    <property type="protein sequence ID" value="GHE75786.1"/>
    <property type="molecule type" value="Genomic_DNA"/>
</dbReference>
<sequence>MGDEDQRVFADATYGPPRTSLPLAGRTDVAGGKGRPACSAQPSMALDARTVSVEAFRGGTSSSSSPAVNPAPPSACGSRPRSFVHPPDHAGEGAPRPGPAASVLLRIRGTHRRQLDVVVAVGGRSGARRSAPYRVCVLARTRSWQVRVIVTGMTKQVVVTERRRLTAIRAAWLFDGVGSALVANPMVVLDGAAIVGVEFGGTAPAGADVVDLAGATLLPGLVDTHVHLAFDASLDPVARLAARDDEAALAAMAEAGRASLRAGVTTVRDLGDRNYLSLLLRDRADQPTLVAAGPPITSPSGHCHFLGGVAEASAAGVRAAVRRHAERGVDVIKIMASGGTMTPGTRQECAQFDREVLRAAVDEAHRHGLPVTAHAHGTPAIADALAAGVDGMEHVTFWSAEGIDHRDDLLRAIVDQGVAVGATVGMVPVEGVAAPAQVAQRLPGIIENHRRLHHLGARFVAGTDAGIGPVKPHGVLSWAPPMLRQVGLSAAESLRAITSVAAGVCGLAHRKGRIAPGYDADLLVVDGDPLADPAALRRVRAVCARGRWVV</sequence>
<name>A0ABQ3IDU1_9PSEU</name>
<dbReference type="InterPro" id="IPR011059">
    <property type="entry name" value="Metal-dep_hydrolase_composite"/>
</dbReference>
<comment type="caution">
    <text evidence="3">The sequence shown here is derived from an EMBL/GenBank/DDBJ whole genome shotgun (WGS) entry which is preliminary data.</text>
</comment>
<dbReference type="SUPFAM" id="SSF51556">
    <property type="entry name" value="Metallo-dependent hydrolases"/>
    <property type="match status" value="1"/>
</dbReference>
<gene>
    <name evidence="3" type="ORF">GCM10017786_00790</name>
</gene>
<feature type="region of interest" description="Disordered" evidence="1">
    <location>
        <begin position="1"/>
        <end position="42"/>
    </location>
</feature>
<accession>A0ABQ3IDU1</accession>
<evidence type="ECO:0000313" key="3">
    <source>
        <dbReference type="EMBL" id="GHE75786.1"/>
    </source>
</evidence>
<dbReference type="Proteomes" id="UP000605897">
    <property type="component" value="Unassembled WGS sequence"/>
</dbReference>
<dbReference type="Gene3D" id="3.20.20.140">
    <property type="entry name" value="Metal-dependent hydrolases"/>
    <property type="match status" value="1"/>
</dbReference>
<dbReference type="PANTHER" id="PTHR43135:SF3">
    <property type="entry name" value="ALPHA-D-RIBOSE 1-METHYLPHOSPHONATE 5-TRIPHOSPHATE DIPHOSPHATASE"/>
    <property type="match status" value="1"/>
</dbReference>
<dbReference type="CDD" id="cd01299">
    <property type="entry name" value="Met_dep_hydrolase_A"/>
    <property type="match status" value="1"/>
</dbReference>
<dbReference type="InterPro" id="IPR006680">
    <property type="entry name" value="Amidohydro-rel"/>
</dbReference>
<dbReference type="Pfam" id="PF01979">
    <property type="entry name" value="Amidohydro_1"/>
    <property type="match status" value="1"/>
</dbReference>
<organism evidence="3 4">
    <name type="scientific">Amycolatopsis deserti</name>
    <dbReference type="NCBI Taxonomy" id="185696"/>
    <lineage>
        <taxon>Bacteria</taxon>
        <taxon>Bacillati</taxon>
        <taxon>Actinomycetota</taxon>
        <taxon>Actinomycetes</taxon>
        <taxon>Pseudonocardiales</taxon>
        <taxon>Pseudonocardiaceae</taxon>
        <taxon>Amycolatopsis</taxon>
    </lineage>
</organism>
<dbReference type="InterPro" id="IPR051781">
    <property type="entry name" value="Metallo-dep_Hydrolase"/>
</dbReference>
<evidence type="ECO:0000256" key="1">
    <source>
        <dbReference type="SAM" id="MobiDB-lite"/>
    </source>
</evidence>
<feature type="region of interest" description="Disordered" evidence="1">
    <location>
        <begin position="56"/>
        <end position="100"/>
    </location>
</feature>
<dbReference type="SUPFAM" id="SSF51338">
    <property type="entry name" value="Composite domain of metallo-dependent hydrolases"/>
    <property type="match status" value="1"/>
</dbReference>
<evidence type="ECO:0000259" key="2">
    <source>
        <dbReference type="Pfam" id="PF01979"/>
    </source>
</evidence>
<evidence type="ECO:0000313" key="4">
    <source>
        <dbReference type="Proteomes" id="UP000605897"/>
    </source>
</evidence>
<dbReference type="InterPro" id="IPR057744">
    <property type="entry name" value="OTAase-like"/>
</dbReference>
<proteinExistence type="predicted"/>
<reference evidence="4" key="1">
    <citation type="journal article" date="2019" name="Int. J. Syst. Evol. Microbiol.">
        <title>The Global Catalogue of Microorganisms (GCM) 10K type strain sequencing project: providing services to taxonomists for standard genome sequencing and annotation.</title>
        <authorList>
            <consortium name="The Broad Institute Genomics Platform"/>
            <consortium name="The Broad Institute Genome Sequencing Center for Infectious Disease"/>
            <person name="Wu L."/>
            <person name="Ma J."/>
        </authorList>
    </citation>
    <scope>NUCLEOTIDE SEQUENCE [LARGE SCALE GENOMIC DNA]</scope>
    <source>
        <strain evidence="4">CGMCC 4.7677</strain>
    </source>
</reference>
<dbReference type="PANTHER" id="PTHR43135">
    <property type="entry name" value="ALPHA-D-RIBOSE 1-METHYLPHOSPHONATE 5-TRIPHOSPHATE DIPHOSPHATASE"/>
    <property type="match status" value="1"/>
</dbReference>
<dbReference type="InterPro" id="IPR032466">
    <property type="entry name" value="Metal_Hydrolase"/>
</dbReference>